<organism evidence="1 2">
    <name type="scientific">Butyrivibrio hungatei</name>
    <dbReference type="NCBI Taxonomy" id="185008"/>
    <lineage>
        <taxon>Bacteria</taxon>
        <taxon>Bacillati</taxon>
        <taxon>Bacillota</taxon>
        <taxon>Clostridia</taxon>
        <taxon>Lachnospirales</taxon>
        <taxon>Lachnospiraceae</taxon>
        <taxon>Butyrivibrio</taxon>
    </lineage>
</organism>
<evidence type="ECO:0000313" key="1">
    <source>
        <dbReference type="EMBL" id="AOZ95515.1"/>
    </source>
</evidence>
<keyword evidence="2" id="KW-1185">Reference proteome</keyword>
<reference evidence="2" key="1">
    <citation type="submission" date="2016-10" db="EMBL/GenBank/DDBJ databases">
        <title>The complete genome sequence of the rumen bacterium Butyrivibrio hungatei MB2003.</title>
        <authorList>
            <person name="Palevich N."/>
            <person name="Kelly W.J."/>
            <person name="Leahy S.C."/>
            <person name="Altermann E."/>
            <person name="Rakonjac J."/>
            <person name="Attwood G.T."/>
        </authorList>
    </citation>
    <scope>NUCLEOTIDE SEQUENCE [LARGE SCALE GENOMIC DNA]</scope>
    <source>
        <strain evidence="2">MB2003</strain>
    </source>
</reference>
<evidence type="ECO:0000313" key="2">
    <source>
        <dbReference type="Proteomes" id="UP000179284"/>
    </source>
</evidence>
<protein>
    <submittedName>
        <fullName evidence="1">Uncharacterized protein</fullName>
    </submittedName>
</protein>
<dbReference type="KEGG" id="bhu:bhn_I0481"/>
<name>A0A1D9NZY8_9FIRM</name>
<dbReference type="OrthoDB" id="9880413at2"/>
<proteinExistence type="predicted"/>
<gene>
    <name evidence="1" type="ORF">bhn_I0481</name>
</gene>
<dbReference type="Proteomes" id="UP000179284">
    <property type="component" value="Chromosome I"/>
</dbReference>
<accession>A0A1D9NZY8</accession>
<sequence>MKKWMKLIIAIVAAVFTIFCCAYQFFYYSSFKRIDLSGLQICESVDYSIDEINYKDPDNDYIFGTLSMDGKAVTSYPTKLVLYLDDSDVAYAIPVKLSNISADGEVIDGANNEGLYADKTHFEILLDRFSGFRNSYKIGFLIDRDGEKLLVKTGVMYKYSDI</sequence>
<dbReference type="AlphaFoldDB" id="A0A1D9NZY8"/>
<dbReference type="RefSeq" id="WP_071175286.1">
    <property type="nucleotide sequence ID" value="NZ_CP017831.1"/>
</dbReference>
<dbReference type="EMBL" id="CP017831">
    <property type="protein sequence ID" value="AOZ95515.1"/>
    <property type="molecule type" value="Genomic_DNA"/>
</dbReference>